<accession>A0AAE4HXK6</accession>
<evidence type="ECO:0000256" key="1">
    <source>
        <dbReference type="ARBA" id="ARBA00023157"/>
    </source>
</evidence>
<dbReference type="PROSITE" id="PS51353">
    <property type="entry name" value="ARSC"/>
    <property type="match status" value="1"/>
</dbReference>
<dbReference type="InterPro" id="IPR036249">
    <property type="entry name" value="Thioredoxin-like_sf"/>
</dbReference>
<dbReference type="RefSeq" id="WP_067624424.1">
    <property type="nucleotide sequence ID" value="NZ_BAAAXL010000001.1"/>
</dbReference>
<dbReference type="Pfam" id="PF03960">
    <property type="entry name" value="ArsC"/>
    <property type="match status" value="1"/>
</dbReference>
<dbReference type="NCBIfam" id="NF002459">
    <property type="entry name" value="PRK01655.1"/>
    <property type="match status" value="1"/>
</dbReference>
<dbReference type="AlphaFoldDB" id="A0AAE4HXK6"/>
<sequence length="138" mass="15626">MIKLYGSASCNSCRKAQAWLEAQEVNFEARDIIINPLAQQDLADLLALTETGTEEIIATRSKVYHKFTIDFNELSLEELTEVITDNPGLLKRPIITDGVNLQIGYNEAELQQFVAETEESKQSPGILYYWELEQESLV</sequence>
<organism evidence="4 5">
    <name type="scientific">Enterococcus pseudoavium</name>
    <dbReference type="NCBI Taxonomy" id="44007"/>
    <lineage>
        <taxon>Bacteria</taxon>
        <taxon>Bacillati</taxon>
        <taxon>Bacillota</taxon>
        <taxon>Bacilli</taxon>
        <taxon>Lactobacillales</taxon>
        <taxon>Enterococcaceae</taxon>
        <taxon>Enterococcus</taxon>
    </lineage>
</organism>
<dbReference type="InterPro" id="IPR006660">
    <property type="entry name" value="Arsenate_reductase-like"/>
</dbReference>
<dbReference type="EMBL" id="JARQAI010000001">
    <property type="protein sequence ID" value="MDT2735865.1"/>
    <property type="molecule type" value="Genomic_DNA"/>
</dbReference>
<proteinExistence type="inferred from homology"/>
<evidence type="ECO:0000256" key="3">
    <source>
        <dbReference type="PROSITE-ProRule" id="PRU01282"/>
    </source>
</evidence>
<dbReference type="NCBIfam" id="TIGR01617">
    <property type="entry name" value="arsC_related"/>
    <property type="match status" value="1"/>
</dbReference>
<dbReference type="CDD" id="cd03032">
    <property type="entry name" value="ArsC_Spx"/>
    <property type="match status" value="1"/>
</dbReference>
<name>A0AAE4HXK6_9ENTE</name>
<evidence type="ECO:0000313" key="4">
    <source>
        <dbReference type="EMBL" id="MDT2735865.1"/>
    </source>
</evidence>
<reference evidence="4" key="1">
    <citation type="submission" date="2023-03" db="EMBL/GenBank/DDBJ databases">
        <authorList>
            <person name="Shen W."/>
            <person name="Cai J."/>
        </authorList>
    </citation>
    <scope>NUCLEOTIDE SEQUENCE</scope>
    <source>
        <strain evidence="4">P69-2</strain>
    </source>
</reference>
<gene>
    <name evidence="4" type="primary">spx</name>
    <name evidence="4" type="ORF">P7H00_01795</name>
</gene>
<keyword evidence="1" id="KW-1015">Disulfide bond</keyword>
<dbReference type="Proteomes" id="UP001180842">
    <property type="component" value="Unassembled WGS sequence"/>
</dbReference>
<evidence type="ECO:0000313" key="5">
    <source>
        <dbReference type="Proteomes" id="UP001180842"/>
    </source>
</evidence>
<dbReference type="Gene3D" id="3.40.30.10">
    <property type="entry name" value="Glutaredoxin"/>
    <property type="match status" value="1"/>
</dbReference>
<dbReference type="InterPro" id="IPR006504">
    <property type="entry name" value="Tscrpt_reg_Spx/MgsR"/>
</dbReference>
<comment type="caution">
    <text evidence="4">The sequence shown here is derived from an EMBL/GenBank/DDBJ whole genome shotgun (WGS) entry which is preliminary data.</text>
</comment>
<dbReference type="PANTHER" id="PTHR30041">
    <property type="entry name" value="ARSENATE REDUCTASE"/>
    <property type="match status" value="1"/>
</dbReference>
<comment type="similarity">
    <text evidence="3">Belongs to the ArsC family.</text>
</comment>
<dbReference type="PANTHER" id="PTHR30041:SF7">
    <property type="entry name" value="GLOBAL TRANSCRIPTIONAL REGULATOR SPX"/>
    <property type="match status" value="1"/>
</dbReference>
<keyword evidence="2" id="KW-0676">Redox-active center</keyword>
<dbReference type="SUPFAM" id="SSF52833">
    <property type="entry name" value="Thioredoxin-like"/>
    <property type="match status" value="1"/>
</dbReference>
<protein>
    <submittedName>
        <fullName evidence="4">Transcriptional regulator Spx</fullName>
    </submittedName>
</protein>
<evidence type="ECO:0000256" key="2">
    <source>
        <dbReference type="ARBA" id="ARBA00023284"/>
    </source>
</evidence>